<dbReference type="InterPro" id="IPR016031">
    <property type="entry name" value="Trp_RNA-bd_attenuator-like_dom"/>
</dbReference>
<dbReference type="PANTHER" id="PTHR43657">
    <property type="entry name" value="TRYPTOPHAN RNA-BINDING ATTENUATOR PROTEIN-LIKE PROTEIN"/>
    <property type="match status" value="1"/>
</dbReference>
<dbReference type="Pfam" id="PF01987">
    <property type="entry name" value="AIM24"/>
    <property type="match status" value="1"/>
</dbReference>
<reference evidence="1" key="1">
    <citation type="journal article" date="2020" name="Nature">
        <title>Giant virus diversity and host interactions through global metagenomics.</title>
        <authorList>
            <person name="Schulz F."/>
            <person name="Roux S."/>
            <person name="Paez-Espino D."/>
            <person name="Jungbluth S."/>
            <person name="Walsh D.A."/>
            <person name="Denef V.J."/>
            <person name="McMahon K.D."/>
            <person name="Konstantinidis K.T."/>
            <person name="Eloe-Fadrosh E.A."/>
            <person name="Kyrpides N.C."/>
            <person name="Woyke T."/>
        </authorList>
    </citation>
    <scope>NUCLEOTIDE SEQUENCE</scope>
    <source>
        <strain evidence="1">GVMAG-M-3300018416-26</strain>
    </source>
</reference>
<name>A0A6C0BSI9_9ZZZZ</name>
<organism evidence="1">
    <name type="scientific">viral metagenome</name>
    <dbReference type="NCBI Taxonomy" id="1070528"/>
    <lineage>
        <taxon>unclassified sequences</taxon>
        <taxon>metagenomes</taxon>
        <taxon>organismal metagenomes</taxon>
    </lineage>
</organism>
<dbReference type="InterPro" id="IPR002838">
    <property type="entry name" value="AIM24"/>
</dbReference>
<evidence type="ECO:0008006" key="2">
    <source>
        <dbReference type="Google" id="ProtNLM"/>
    </source>
</evidence>
<dbReference type="AlphaFoldDB" id="A0A6C0BSI9"/>
<dbReference type="PANTHER" id="PTHR43657:SF1">
    <property type="entry name" value="ALTERED INHERITANCE OF MITOCHONDRIA PROTEIN 24, MITOCHONDRIAL"/>
    <property type="match status" value="1"/>
</dbReference>
<dbReference type="SUPFAM" id="SSF51219">
    <property type="entry name" value="TRAP-like"/>
    <property type="match status" value="1"/>
</dbReference>
<dbReference type="InterPro" id="IPR036983">
    <property type="entry name" value="AIM24_sf"/>
</dbReference>
<dbReference type="EMBL" id="MN739220">
    <property type="protein sequence ID" value="QHS94368.1"/>
    <property type="molecule type" value="Genomic_DNA"/>
</dbReference>
<proteinExistence type="predicted"/>
<evidence type="ECO:0000313" key="1">
    <source>
        <dbReference type="EMBL" id="QHS94368.1"/>
    </source>
</evidence>
<sequence>MNNKRTVGTNLKPEKIDPDTKELSVLTAEGNNEDNKVLILYIPFETQIKFDPGTLVYYQNVEIDTNFELKKKGGILGMFMGMFVSNFTGEEFYHNTAKNNKSELKNGFVALSQTFPGNIIEVEVPENGFIMNFGSFLACTDNIDITSRNNMRLSELFNIGSQETLIFPKAERIQGTEGPYKLWLQGFGDIHQIELKTGETLSVDNERFFGCEEYNDSIYEVKPSGGLKSFFFSQLGYVMEFTGPKTVLVQSKGIMTYVSELKSKMNIKRD</sequence>
<protein>
    <recommendedName>
        <fullName evidence="2">Altered inheritance of mitochondria protein 24, mitochondrial</fullName>
    </recommendedName>
</protein>
<dbReference type="Gene3D" id="3.60.160.10">
    <property type="entry name" value="Mitochondrial biogenesis AIM24"/>
    <property type="match status" value="1"/>
</dbReference>
<accession>A0A6C0BSI9</accession>